<dbReference type="EMBL" id="JAKREW010000005">
    <property type="protein sequence ID" value="MCG7504884.1"/>
    <property type="molecule type" value="Genomic_DNA"/>
</dbReference>
<dbReference type="Proteomes" id="UP001201701">
    <property type="component" value="Unassembled WGS sequence"/>
</dbReference>
<sequence>MKTFDRPVYLKEEKNVVREITGPEDAIDFLEEWPEKDRDLLHDVALKTCIMAHGELKPLKVARDAIRAFGKKKGILVKAPAVQPWMITSASGSGRVPA</sequence>
<dbReference type="Gene3D" id="6.10.250.730">
    <property type="match status" value="1"/>
</dbReference>
<protein>
    <submittedName>
        <fullName evidence="1">DUF982 domain-containing protein</fullName>
    </submittedName>
</protein>
<proteinExistence type="predicted"/>
<dbReference type="Pfam" id="PF06169">
    <property type="entry name" value="DUF982"/>
    <property type="match status" value="1"/>
</dbReference>
<keyword evidence="2" id="KW-1185">Reference proteome</keyword>
<organism evidence="1 2">
    <name type="scientific">Mesorhizobium retamae</name>
    <dbReference type="NCBI Taxonomy" id="2912854"/>
    <lineage>
        <taxon>Bacteria</taxon>
        <taxon>Pseudomonadati</taxon>
        <taxon>Pseudomonadota</taxon>
        <taxon>Alphaproteobacteria</taxon>
        <taxon>Hyphomicrobiales</taxon>
        <taxon>Phyllobacteriaceae</taxon>
        <taxon>Mesorhizobium</taxon>
    </lineage>
</organism>
<accession>A0ABS9QE04</accession>
<evidence type="ECO:0000313" key="2">
    <source>
        <dbReference type="Proteomes" id="UP001201701"/>
    </source>
</evidence>
<gene>
    <name evidence="1" type="ORF">L4923_07610</name>
</gene>
<comment type="caution">
    <text evidence="1">The sequence shown here is derived from an EMBL/GenBank/DDBJ whole genome shotgun (WGS) entry which is preliminary data.</text>
</comment>
<reference evidence="1 2" key="1">
    <citation type="submission" date="2022-02" db="EMBL/GenBank/DDBJ databases">
        <title>Draft genome sequence of Mezorhizobium retamae strain IRAMC:0171 isolated from Retama raetam nodules.</title>
        <authorList>
            <person name="Bengaied R."/>
            <person name="Sbissi I."/>
            <person name="Huber K."/>
            <person name="Ghodbane F."/>
            <person name="Nouioui I."/>
            <person name="Tarhouni M."/>
            <person name="Gtari M."/>
        </authorList>
    </citation>
    <scope>NUCLEOTIDE SEQUENCE [LARGE SCALE GENOMIC DNA]</scope>
    <source>
        <strain evidence="1 2">IRAMC:0171</strain>
    </source>
</reference>
<evidence type="ECO:0000313" key="1">
    <source>
        <dbReference type="EMBL" id="MCG7504884.1"/>
    </source>
</evidence>
<dbReference type="RefSeq" id="WP_239363237.1">
    <property type="nucleotide sequence ID" value="NZ_JAKREW010000005.1"/>
</dbReference>
<name>A0ABS9QE04_9HYPH</name>
<dbReference type="InterPro" id="IPR010385">
    <property type="entry name" value="DUF982"/>
</dbReference>